<gene>
    <name evidence="2" type="ORF">IAC32_07605</name>
</gene>
<comment type="caution">
    <text evidence="2">The sequence shown here is derived from an EMBL/GenBank/DDBJ whole genome shotgun (WGS) entry which is preliminary data.</text>
</comment>
<protein>
    <recommendedName>
        <fullName evidence="4">Outer membrane protein beta-barrel domain-containing protein</fullName>
    </recommendedName>
</protein>
<name>A0A9D9EJ95_9BACT</name>
<reference evidence="2" key="2">
    <citation type="journal article" date="2021" name="PeerJ">
        <title>Extensive microbial diversity within the chicken gut microbiome revealed by metagenomics and culture.</title>
        <authorList>
            <person name="Gilroy R."/>
            <person name="Ravi A."/>
            <person name="Getino M."/>
            <person name="Pursley I."/>
            <person name="Horton D.L."/>
            <person name="Alikhan N.F."/>
            <person name="Baker D."/>
            <person name="Gharbi K."/>
            <person name="Hall N."/>
            <person name="Watson M."/>
            <person name="Adriaenssens E.M."/>
            <person name="Foster-Nyarko E."/>
            <person name="Jarju S."/>
            <person name="Secka A."/>
            <person name="Antonio M."/>
            <person name="Oren A."/>
            <person name="Chaudhuri R.R."/>
            <person name="La Ragione R."/>
            <person name="Hildebrand F."/>
            <person name="Pallen M.J."/>
        </authorList>
    </citation>
    <scope>NUCLEOTIDE SEQUENCE</scope>
    <source>
        <strain evidence="2">D3-1215</strain>
    </source>
</reference>
<dbReference type="Proteomes" id="UP000823637">
    <property type="component" value="Unassembled WGS sequence"/>
</dbReference>
<evidence type="ECO:0000256" key="1">
    <source>
        <dbReference type="SAM" id="SignalP"/>
    </source>
</evidence>
<evidence type="ECO:0000313" key="2">
    <source>
        <dbReference type="EMBL" id="MBO8447590.1"/>
    </source>
</evidence>
<feature type="chain" id="PRO_5038630738" description="Outer membrane protein beta-barrel domain-containing protein" evidence="1">
    <location>
        <begin position="21"/>
        <end position="179"/>
    </location>
</feature>
<evidence type="ECO:0000313" key="3">
    <source>
        <dbReference type="Proteomes" id="UP000823637"/>
    </source>
</evidence>
<dbReference type="AlphaFoldDB" id="A0A9D9EJ95"/>
<keyword evidence="1" id="KW-0732">Signal</keyword>
<reference evidence="2" key="1">
    <citation type="submission" date="2020-10" db="EMBL/GenBank/DDBJ databases">
        <authorList>
            <person name="Gilroy R."/>
        </authorList>
    </citation>
    <scope>NUCLEOTIDE SEQUENCE</scope>
    <source>
        <strain evidence="2">D3-1215</strain>
    </source>
</reference>
<sequence length="179" mass="19765">MKKVLLSALFALCLAVSAYAQPRAIGGRLGTGIEVSYQHSMGEKNMVEVELGMPWYLGVQASATYDWIFNIKSWNGAGKWNWYAGVGASVGYIAHLYREYHWNYTYPIHWIGGGIAGVAGRIGVEYVFDNVPLVLSVDYRPVIGAAFWGACEHELDAQSGAAFYTPGLYDFAVSARYIF</sequence>
<proteinExistence type="predicted"/>
<dbReference type="EMBL" id="JADIMR010000116">
    <property type="protein sequence ID" value="MBO8447590.1"/>
    <property type="molecule type" value="Genomic_DNA"/>
</dbReference>
<organism evidence="2 3">
    <name type="scientific">Candidatus Enterocola intestinipullorum</name>
    <dbReference type="NCBI Taxonomy" id="2840783"/>
    <lineage>
        <taxon>Bacteria</taxon>
        <taxon>Pseudomonadati</taxon>
        <taxon>Bacteroidota</taxon>
        <taxon>Bacteroidia</taxon>
        <taxon>Bacteroidales</taxon>
        <taxon>Candidatus Enterocola</taxon>
    </lineage>
</organism>
<accession>A0A9D9EJ95</accession>
<feature type="signal peptide" evidence="1">
    <location>
        <begin position="1"/>
        <end position="20"/>
    </location>
</feature>
<evidence type="ECO:0008006" key="4">
    <source>
        <dbReference type="Google" id="ProtNLM"/>
    </source>
</evidence>